<gene>
    <name evidence="10" type="ORF">PMACD_LOCUS12313</name>
</gene>
<dbReference type="AlphaFoldDB" id="A0A821VRG7"/>
<comment type="subcellular location">
    <subcellularLocation>
        <location evidence="1">Nucleus</location>
    </subcellularLocation>
</comment>
<feature type="region of interest" description="Disordered" evidence="8">
    <location>
        <begin position="1"/>
        <end position="27"/>
    </location>
</feature>
<evidence type="ECO:0000256" key="8">
    <source>
        <dbReference type="SAM" id="MobiDB-lite"/>
    </source>
</evidence>
<evidence type="ECO:0000256" key="1">
    <source>
        <dbReference type="ARBA" id="ARBA00004123"/>
    </source>
</evidence>
<feature type="domain" description="C2H2-type" evidence="9">
    <location>
        <begin position="66"/>
        <end position="94"/>
    </location>
</feature>
<proteinExistence type="predicted"/>
<dbReference type="Proteomes" id="UP000663880">
    <property type="component" value="Unassembled WGS sequence"/>
</dbReference>
<keyword evidence="2" id="KW-0479">Metal-binding</keyword>
<evidence type="ECO:0000256" key="3">
    <source>
        <dbReference type="ARBA" id="ARBA00022737"/>
    </source>
</evidence>
<keyword evidence="11" id="KW-1185">Reference proteome</keyword>
<dbReference type="PROSITE" id="PS00028">
    <property type="entry name" value="ZINC_FINGER_C2H2_1"/>
    <property type="match status" value="2"/>
</dbReference>
<evidence type="ECO:0000313" key="11">
    <source>
        <dbReference type="Proteomes" id="UP000663880"/>
    </source>
</evidence>
<dbReference type="SMART" id="SM00355">
    <property type="entry name" value="ZnF_C2H2"/>
    <property type="match status" value="8"/>
</dbReference>
<dbReference type="EMBL" id="CAJOBZ010000047">
    <property type="protein sequence ID" value="CAF4912961.1"/>
    <property type="molecule type" value="Genomic_DNA"/>
</dbReference>
<dbReference type="InterPro" id="IPR050888">
    <property type="entry name" value="ZnF_C2H2-type_TF"/>
</dbReference>
<evidence type="ECO:0000259" key="9">
    <source>
        <dbReference type="PROSITE" id="PS50157"/>
    </source>
</evidence>
<evidence type="ECO:0000256" key="2">
    <source>
        <dbReference type="ARBA" id="ARBA00022723"/>
    </source>
</evidence>
<dbReference type="OrthoDB" id="7770689at2759"/>
<sequence length="313" mass="37253">MFHSTSELANRIPIEKEKSPISEDSETYDCDMCDSGGWTSETEIEVHKHMKHKQEMLHLLYQDSDELCEICLKKFDSSDDLKKHIKSEHLLSSEDAVRVERELFICDICQAFFFNKKQLAVHIVHCHIDIKKIECARCNRTIPVKNLWFHYIHHNIQSVATCEICFLKCKDRKALKEHIFTHSKYFHCEICQYQTKKEDLFNNHIQLRHKRNFSNLPTYNNIDIYFYPTSYTKKLSRTSHFRGLMLSNDFRVCILCREIFNNLVKMQMHIYEHVMGNEIIENKYQCMCGEVFSNKVLLKQHVFQLKGNHGPKH</sequence>
<accession>A0A821VRG7</accession>
<reference evidence="10" key="1">
    <citation type="submission" date="2021-02" db="EMBL/GenBank/DDBJ databases">
        <authorList>
            <person name="Steward A R."/>
        </authorList>
    </citation>
    <scope>NUCLEOTIDE SEQUENCE</scope>
</reference>
<dbReference type="InterPro" id="IPR013087">
    <property type="entry name" value="Znf_C2H2_type"/>
</dbReference>
<dbReference type="PANTHER" id="PTHR24406">
    <property type="entry name" value="TRANSCRIPTIONAL REPRESSOR CTCFL-RELATED"/>
    <property type="match status" value="1"/>
</dbReference>
<evidence type="ECO:0000256" key="6">
    <source>
        <dbReference type="ARBA" id="ARBA00023242"/>
    </source>
</evidence>
<keyword evidence="3" id="KW-0677">Repeat</keyword>
<dbReference type="Pfam" id="PF00096">
    <property type="entry name" value="zf-C2H2"/>
    <property type="match status" value="1"/>
</dbReference>
<dbReference type="Gene3D" id="3.30.160.60">
    <property type="entry name" value="Classic Zinc Finger"/>
    <property type="match status" value="2"/>
</dbReference>
<evidence type="ECO:0000256" key="4">
    <source>
        <dbReference type="ARBA" id="ARBA00022771"/>
    </source>
</evidence>
<keyword evidence="4 7" id="KW-0863">Zinc-finger</keyword>
<dbReference type="PROSITE" id="PS50157">
    <property type="entry name" value="ZINC_FINGER_C2H2_2"/>
    <property type="match status" value="1"/>
</dbReference>
<name>A0A821VRG7_9NEOP</name>
<comment type="caution">
    <text evidence="10">The sequence shown here is derived from an EMBL/GenBank/DDBJ whole genome shotgun (WGS) entry which is preliminary data.</text>
</comment>
<evidence type="ECO:0000256" key="7">
    <source>
        <dbReference type="PROSITE-ProRule" id="PRU00042"/>
    </source>
</evidence>
<keyword evidence="6" id="KW-0539">Nucleus</keyword>
<protein>
    <recommendedName>
        <fullName evidence="9">C2H2-type domain-containing protein</fullName>
    </recommendedName>
</protein>
<organism evidence="10 11">
    <name type="scientific">Pieris macdunnoughi</name>
    <dbReference type="NCBI Taxonomy" id="345717"/>
    <lineage>
        <taxon>Eukaryota</taxon>
        <taxon>Metazoa</taxon>
        <taxon>Ecdysozoa</taxon>
        <taxon>Arthropoda</taxon>
        <taxon>Hexapoda</taxon>
        <taxon>Insecta</taxon>
        <taxon>Pterygota</taxon>
        <taxon>Neoptera</taxon>
        <taxon>Endopterygota</taxon>
        <taxon>Lepidoptera</taxon>
        <taxon>Glossata</taxon>
        <taxon>Ditrysia</taxon>
        <taxon>Papilionoidea</taxon>
        <taxon>Pieridae</taxon>
        <taxon>Pierinae</taxon>
        <taxon>Pieris</taxon>
    </lineage>
</organism>
<keyword evidence="5" id="KW-0862">Zinc</keyword>
<dbReference type="Pfam" id="PF12874">
    <property type="entry name" value="zf-met"/>
    <property type="match status" value="1"/>
</dbReference>
<evidence type="ECO:0000313" key="10">
    <source>
        <dbReference type="EMBL" id="CAF4912961.1"/>
    </source>
</evidence>
<dbReference type="GO" id="GO:0008270">
    <property type="term" value="F:zinc ion binding"/>
    <property type="evidence" value="ECO:0007669"/>
    <property type="project" value="UniProtKB-KW"/>
</dbReference>
<dbReference type="GO" id="GO:0005634">
    <property type="term" value="C:nucleus"/>
    <property type="evidence" value="ECO:0007669"/>
    <property type="project" value="UniProtKB-SubCell"/>
</dbReference>
<evidence type="ECO:0000256" key="5">
    <source>
        <dbReference type="ARBA" id="ARBA00022833"/>
    </source>
</evidence>